<gene>
    <name evidence="4" type="ORF">PBAH0796_LOCUS21561</name>
</gene>
<dbReference type="AlphaFoldDB" id="A0A7S0AT36"/>
<sequence length="457" mass="50042">MKSTPAARNQAPRCACCVLLHACWAPFGAAEEPRSRIALERMLVAFHTCQLDVRPSAAGLAWTNSTCFSKLMAKVWMPGFVYEFVYPYPKTRGLQQWLRGEHTWFNTAFHGFMARKFMLFGDNSSATVLAHLTARWQGPIAGVPPPIGAPVVRVRDLDFYALVGSRISRNWCMIDVVDVLQQGGYRVLPPSALPDTSYSPPSASGGLLAPDSGLVSASSTAHAARAFRSMLDEDLAKQSDQARWWAENATWYGPGGIGTARSRAQYAVHFLRPLHAAFPNASVDVDMLICQNAFCGALVLVSAVHTGIWLGQPGTGRHVRLRLAVHARVQMGAFVEGCGYCGQVAEAWAMLDIPAAFAQMGVDLLARARSQSDLRISGQATGLVSMRAAEGQGNGRAEAGPPRQERQRFRRVPEPLTKSATFLILALMWAVVGACIWLHKRKDRSYQCEPLLETERC</sequence>
<feature type="signal peptide" evidence="3">
    <location>
        <begin position="1"/>
        <end position="30"/>
    </location>
</feature>
<name>A0A7S0AT36_9DINO</name>
<organism evidence="4">
    <name type="scientific">Pyrodinium bahamense</name>
    <dbReference type="NCBI Taxonomy" id="73915"/>
    <lineage>
        <taxon>Eukaryota</taxon>
        <taxon>Sar</taxon>
        <taxon>Alveolata</taxon>
        <taxon>Dinophyceae</taxon>
        <taxon>Gonyaulacales</taxon>
        <taxon>Pyrocystaceae</taxon>
        <taxon>Pyrodinium</taxon>
    </lineage>
</organism>
<dbReference type="Pfam" id="PF07366">
    <property type="entry name" value="SnoaL"/>
    <property type="match status" value="1"/>
</dbReference>
<evidence type="ECO:0000313" key="4">
    <source>
        <dbReference type="EMBL" id="CAD8373850.1"/>
    </source>
</evidence>
<evidence type="ECO:0000256" key="3">
    <source>
        <dbReference type="SAM" id="SignalP"/>
    </source>
</evidence>
<dbReference type="SUPFAM" id="SSF54427">
    <property type="entry name" value="NTF2-like"/>
    <property type="match status" value="2"/>
</dbReference>
<keyword evidence="3" id="KW-0732">Signal</keyword>
<reference evidence="4" key="1">
    <citation type="submission" date="2021-01" db="EMBL/GenBank/DDBJ databases">
        <authorList>
            <person name="Corre E."/>
            <person name="Pelletier E."/>
            <person name="Niang G."/>
            <person name="Scheremetjew M."/>
            <person name="Finn R."/>
            <person name="Kale V."/>
            <person name="Holt S."/>
            <person name="Cochrane G."/>
            <person name="Meng A."/>
            <person name="Brown T."/>
            <person name="Cohen L."/>
        </authorList>
    </citation>
    <scope>NUCLEOTIDE SEQUENCE</scope>
    <source>
        <strain evidence="4">Pbaha01</strain>
    </source>
</reference>
<dbReference type="GO" id="GO:0030638">
    <property type="term" value="P:polyketide metabolic process"/>
    <property type="evidence" value="ECO:0007669"/>
    <property type="project" value="InterPro"/>
</dbReference>
<accession>A0A7S0AT36</accession>
<keyword evidence="2" id="KW-0472">Membrane</keyword>
<proteinExistence type="predicted"/>
<dbReference type="InterPro" id="IPR032710">
    <property type="entry name" value="NTF2-like_dom_sf"/>
</dbReference>
<protein>
    <recommendedName>
        <fullName evidence="5">SnoaL-like domain-containing protein</fullName>
    </recommendedName>
</protein>
<feature type="chain" id="PRO_5031242591" description="SnoaL-like domain-containing protein" evidence="3">
    <location>
        <begin position="31"/>
        <end position="457"/>
    </location>
</feature>
<evidence type="ECO:0008006" key="5">
    <source>
        <dbReference type="Google" id="ProtNLM"/>
    </source>
</evidence>
<evidence type="ECO:0000256" key="1">
    <source>
        <dbReference type="SAM" id="MobiDB-lite"/>
    </source>
</evidence>
<feature type="transmembrane region" description="Helical" evidence="2">
    <location>
        <begin position="420"/>
        <end position="438"/>
    </location>
</feature>
<evidence type="ECO:0000256" key="2">
    <source>
        <dbReference type="SAM" id="Phobius"/>
    </source>
</evidence>
<keyword evidence="2" id="KW-1133">Transmembrane helix</keyword>
<dbReference type="Gene3D" id="3.10.450.50">
    <property type="match status" value="2"/>
</dbReference>
<dbReference type="EMBL" id="HBEG01035228">
    <property type="protein sequence ID" value="CAD8373850.1"/>
    <property type="molecule type" value="Transcribed_RNA"/>
</dbReference>
<feature type="region of interest" description="Disordered" evidence="1">
    <location>
        <begin position="390"/>
        <end position="411"/>
    </location>
</feature>
<keyword evidence="2" id="KW-0812">Transmembrane</keyword>
<dbReference type="InterPro" id="IPR009959">
    <property type="entry name" value="Cyclase_SnoaL-like"/>
</dbReference>